<reference evidence="2 3" key="1">
    <citation type="submission" date="2019-06" db="EMBL/GenBank/DDBJ databases">
        <title>Sequencing the genomes of 1000 actinobacteria strains.</title>
        <authorList>
            <person name="Klenk H.-P."/>
        </authorList>
    </citation>
    <scope>NUCLEOTIDE SEQUENCE [LARGE SCALE GENOMIC DNA]</scope>
    <source>
        <strain evidence="2 3">DSM 17305</strain>
    </source>
</reference>
<dbReference type="AlphaFoldDB" id="A0A542E9P1"/>
<comment type="caution">
    <text evidence="2">The sequence shown here is derived from an EMBL/GenBank/DDBJ whole genome shotgun (WGS) entry which is preliminary data.</text>
</comment>
<protein>
    <submittedName>
        <fullName evidence="2">Uncharacterized protein</fullName>
    </submittedName>
</protein>
<keyword evidence="3" id="KW-1185">Reference proteome</keyword>
<sequence>MVHAVGVPNAGLCLAVTALNKVLGAAGVVLLVAGALLGFHSVSAGGANCGSAFRPAGGITPMACDNALSGASTLTTIVIVAGVLCLIAAVAVKVLHDRGQEKAVA</sequence>
<name>A0A542E9P1_9ACTN</name>
<evidence type="ECO:0000256" key="1">
    <source>
        <dbReference type="SAM" id="Phobius"/>
    </source>
</evidence>
<keyword evidence="1" id="KW-1133">Transmembrane helix</keyword>
<keyword evidence="1" id="KW-0812">Transmembrane</keyword>
<evidence type="ECO:0000313" key="2">
    <source>
        <dbReference type="EMBL" id="TQJ12047.1"/>
    </source>
</evidence>
<accession>A0A542E9P1</accession>
<dbReference type="OrthoDB" id="3830333at2"/>
<dbReference type="EMBL" id="VFMM01000002">
    <property type="protein sequence ID" value="TQJ12047.1"/>
    <property type="molecule type" value="Genomic_DNA"/>
</dbReference>
<evidence type="ECO:0000313" key="3">
    <source>
        <dbReference type="Proteomes" id="UP000316298"/>
    </source>
</evidence>
<gene>
    <name evidence="2" type="ORF">FB475_4975</name>
</gene>
<proteinExistence type="predicted"/>
<organism evidence="2 3">
    <name type="scientific">Kribbella jejuensis</name>
    <dbReference type="NCBI Taxonomy" id="236068"/>
    <lineage>
        <taxon>Bacteria</taxon>
        <taxon>Bacillati</taxon>
        <taxon>Actinomycetota</taxon>
        <taxon>Actinomycetes</taxon>
        <taxon>Propionibacteriales</taxon>
        <taxon>Kribbellaceae</taxon>
        <taxon>Kribbella</taxon>
    </lineage>
</organism>
<feature type="transmembrane region" description="Helical" evidence="1">
    <location>
        <begin position="71"/>
        <end position="92"/>
    </location>
</feature>
<keyword evidence="1" id="KW-0472">Membrane</keyword>
<dbReference type="Proteomes" id="UP000316298">
    <property type="component" value="Unassembled WGS sequence"/>
</dbReference>
<feature type="transmembrane region" description="Helical" evidence="1">
    <location>
        <begin position="12"/>
        <end position="37"/>
    </location>
</feature>